<name>A0A4S3M195_9FLAO</name>
<dbReference type="RefSeq" id="WP_136334342.1">
    <property type="nucleotide sequence ID" value="NZ_QXMP01000007.1"/>
</dbReference>
<sequence>MIKKIFVVVAMLALTAGFAQDASVSPYSYFGTGDLRFKGMVENRMMGGVSVFADSVHMNIKNPAALSKLRLTNFSVAVSNRYLSLETEETTESAGQVNFDYLTLGFPLARRLAVQFGVLPFSSTDYNLRSLNQDNDPIELNRFSGNGGINKVFFSAGWGLTRNISIGATVNYNFGTIERTASRQLDGVQYASRESSVSEYNGWDYNLALHYQGKLSENLQLQTAFTFAPEANLTSENFTEISTIFVNASGNEQVRERFEVDLEAAGLDNTKVNRPYSYSAALGIGKPYTWFVGGQYEFTKSSDFVLEYPLNVLGTYEDGQLISVGGFWIPDYDSLTSYWKRATYRLGVKTEDTGLLVNGNSLRDFGMTLGVGLPLGGFSDANIGVELGRRGELSNGGIQENYINVFISLSLSDRWFVKSLIR</sequence>
<gene>
    <name evidence="2" type="ORF">E7Z59_00545</name>
</gene>
<evidence type="ECO:0000313" key="2">
    <source>
        <dbReference type="EMBL" id="THD68852.1"/>
    </source>
</evidence>
<dbReference type="EMBL" id="SSMC01000001">
    <property type="protein sequence ID" value="THD68852.1"/>
    <property type="molecule type" value="Genomic_DNA"/>
</dbReference>
<keyword evidence="1" id="KW-0732">Signal</keyword>
<proteinExistence type="predicted"/>
<dbReference type="Proteomes" id="UP000305939">
    <property type="component" value="Unassembled WGS sequence"/>
</dbReference>
<organism evidence="2 3">
    <name type="scientific">Robertkochia marina</name>
    <dbReference type="NCBI Taxonomy" id="1227945"/>
    <lineage>
        <taxon>Bacteria</taxon>
        <taxon>Pseudomonadati</taxon>
        <taxon>Bacteroidota</taxon>
        <taxon>Flavobacteriia</taxon>
        <taxon>Flavobacteriales</taxon>
        <taxon>Flavobacteriaceae</taxon>
        <taxon>Robertkochia</taxon>
    </lineage>
</organism>
<dbReference type="OrthoDB" id="1491239at2"/>
<protein>
    <submittedName>
        <fullName evidence="2">Uncharacterized protein</fullName>
    </submittedName>
</protein>
<evidence type="ECO:0000256" key="1">
    <source>
        <dbReference type="SAM" id="SignalP"/>
    </source>
</evidence>
<dbReference type="SUPFAM" id="SSF56935">
    <property type="entry name" value="Porins"/>
    <property type="match status" value="1"/>
</dbReference>
<accession>A0A4S3M195</accession>
<dbReference type="AlphaFoldDB" id="A0A4S3M195"/>
<evidence type="ECO:0000313" key="3">
    <source>
        <dbReference type="Proteomes" id="UP000305939"/>
    </source>
</evidence>
<keyword evidence="3" id="KW-1185">Reference proteome</keyword>
<dbReference type="Gene3D" id="2.40.160.60">
    <property type="entry name" value="Outer membrane protein transport protein (OMPP1/FadL/TodX)"/>
    <property type="match status" value="1"/>
</dbReference>
<feature type="chain" id="PRO_5020745573" evidence="1">
    <location>
        <begin position="22"/>
        <end position="422"/>
    </location>
</feature>
<reference evidence="2 3" key="1">
    <citation type="submission" date="2019-04" db="EMBL/GenBank/DDBJ databases">
        <title>Draft genome sequence of Robertkochia marina CC-AMO-30D.</title>
        <authorList>
            <person name="Hameed A."/>
            <person name="Lin S.-Y."/>
            <person name="Shahina M."/>
            <person name="Lai W.-A."/>
            <person name="Young C.-C."/>
        </authorList>
    </citation>
    <scope>NUCLEOTIDE SEQUENCE [LARGE SCALE GENOMIC DNA]</scope>
    <source>
        <strain evidence="2 3">CC-AMO-30D</strain>
    </source>
</reference>
<comment type="caution">
    <text evidence="2">The sequence shown here is derived from an EMBL/GenBank/DDBJ whole genome shotgun (WGS) entry which is preliminary data.</text>
</comment>
<feature type="signal peptide" evidence="1">
    <location>
        <begin position="1"/>
        <end position="21"/>
    </location>
</feature>